<comment type="subunit">
    <text evidence="9">Type II secretion is composed of four main components: the outer membrane complex, the inner membrane complex, the cytoplasmic secretion ATPase and the periplasm-spanning pseudopilus.</text>
</comment>
<dbReference type="NCBIfam" id="TIGR02532">
    <property type="entry name" value="IV_pilin_GFxxxE"/>
    <property type="match status" value="1"/>
</dbReference>
<name>A0A5C8KN46_9GAMM</name>
<keyword evidence="4 9" id="KW-0488">Methylation</keyword>
<protein>
    <recommendedName>
        <fullName evidence="9">Type II secretion system protein I</fullName>
        <shortName evidence="9">T2SS minor pseudopilin I</shortName>
    </recommendedName>
</protein>
<comment type="PTM">
    <text evidence="9">Cleaved by prepilin peptidase.</text>
</comment>
<evidence type="ECO:0000256" key="5">
    <source>
        <dbReference type="ARBA" id="ARBA00022519"/>
    </source>
</evidence>
<gene>
    <name evidence="12" type="primary">gspI</name>
    <name evidence="12" type="ORF">FU658_12470</name>
</gene>
<dbReference type="GO" id="GO:0015628">
    <property type="term" value="P:protein secretion by the type II secretion system"/>
    <property type="evidence" value="ECO:0007669"/>
    <property type="project" value="UniProtKB-UniRule"/>
</dbReference>
<evidence type="ECO:0000256" key="9">
    <source>
        <dbReference type="RuleBase" id="RU368030"/>
    </source>
</evidence>
<evidence type="ECO:0000256" key="6">
    <source>
        <dbReference type="ARBA" id="ARBA00022692"/>
    </source>
</evidence>
<evidence type="ECO:0000313" key="13">
    <source>
        <dbReference type="Proteomes" id="UP000321248"/>
    </source>
</evidence>
<feature type="transmembrane region" description="Helical" evidence="9">
    <location>
        <begin position="110"/>
        <end position="130"/>
    </location>
</feature>
<comment type="function">
    <text evidence="9">Component of the type II secretion system required for the energy-dependent secretion of extracellular factors such as proteases and toxins from the periplasm.</text>
</comment>
<reference evidence="12 13" key="1">
    <citation type="submission" date="2019-08" db="EMBL/GenBank/DDBJ databases">
        <authorList>
            <person name="Karlyshev A.V."/>
        </authorList>
    </citation>
    <scope>NUCLEOTIDE SEQUENCE [LARGE SCALE GENOMIC DNA]</scope>
    <source>
        <strain evidence="12 13">Alg18-2.2</strain>
    </source>
</reference>
<evidence type="ECO:0000256" key="7">
    <source>
        <dbReference type="ARBA" id="ARBA00022989"/>
    </source>
</evidence>
<keyword evidence="8 9" id="KW-0472">Membrane</keyword>
<comment type="caution">
    <text evidence="12">The sequence shown here is derived from an EMBL/GenBank/DDBJ whole genome shotgun (WGS) entry which is preliminary data.</text>
</comment>
<dbReference type="EMBL" id="VRTS01000009">
    <property type="protein sequence ID" value="TXK60597.1"/>
    <property type="molecule type" value="Genomic_DNA"/>
</dbReference>
<dbReference type="AlphaFoldDB" id="A0A5C8KN46"/>
<keyword evidence="5 9" id="KW-0997">Cell inner membrane</keyword>
<dbReference type="InterPro" id="IPR045584">
    <property type="entry name" value="Pilin-like"/>
</dbReference>
<sequence>MSASRWPAVNSHSATSARTASSRCLRAVPKPFADASWPPTSRWPRASMARRCAWATACLRDRNWPAWPPVNGCRSRSPCSKASDRCGSSPPAQAGRSPGSASMRSRATGFSLLEVLVALAILAVAMAALVRTAGMEAASLAQVRERSQAQWIASNLIAEARLQATTPATGTRDGRLEYARREWRWRMDVAGSGVPGIRRIDVSVGPADGPVTLTLTGFVGAP</sequence>
<proteinExistence type="inferred from homology"/>
<dbReference type="GO" id="GO:0015627">
    <property type="term" value="C:type II protein secretion system complex"/>
    <property type="evidence" value="ECO:0007669"/>
    <property type="project" value="UniProtKB-UniRule"/>
</dbReference>
<accession>A0A5C8KN46</accession>
<dbReference type="InterPro" id="IPR003413">
    <property type="entry name" value="T2SS_GspI_C"/>
</dbReference>
<dbReference type="PROSITE" id="PS00409">
    <property type="entry name" value="PROKAR_NTER_METHYL"/>
    <property type="match status" value="1"/>
</dbReference>
<dbReference type="Proteomes" id="UP000321248">
    <property type="component" value="Unassembled WGS sequence"/>
</dbReference>
<evidence type="ECO:0000256" key="1">
    <source>
        <dbReference type="ARBA" id="ARBA00004377"/>
    </source>
</evidence>
<dbReference type="OrthoDB" id="6121517at2"/>
<evidence type="ECO:0000256" key="4">
    <source>
        <dbReference type="ARBA" id="ARBA00022481"/>
    </source>
</evidence>
<evidence type="ECO:0000259" key="11">
    <source>
        <dbReference type="Pfam" id="PF02501"/>
    </source>
</evidence>
<feature type="domain" description="Type II secretion system protein GspI C-terminal" evidence="11">
    <location>
        <begin position="144"/>
        <end position="219"/>
    </location>
</feature>
<keyword evidence="3" id="KW-1003">Cell membrane</keyword>
<dbReference type="NCBIfam" id="TIGR01707">
    <property type="entry name" value="gspI"/>
    <property type="match status" value="1"/>
</dbReference>
<dbReference type="PANTHER" id="PTHR38779">
    <property type="entry name" value="TYPE II SECRETION SYSTEM PROTEIN I-RELATED"/>
    <property type="match status" value="1"/>
</dbReference>
<evidence type="ECO:0000256" key="3">
    <source>
        <dbReference type="ARBA" id="ARBA00022475"/>
    </source>
</evidence>
<evidence type="ECO:0000256" key="10">
    <source>
        <dbReference type="SAM" id="MobiDB-lite"/>
    </source>
</evidence>
<dbReference type="GO" id="GO:0005886">
    <property type="term" value="C:plasma membrane"/>
    <property type="evidence" value="ECO:0007669"/>
    <property type="project" value="UniProtKB-SubCell"/>
</dbReference>
<evidence type="ECO:0000313" key="12">
    <source>
        <dbReference type="EMBL" id="TXK60597.1"/>
    </source>
</evidence>
<dbReference type="Pfam" id="PF07963">
    <property type="entry name" value="N_methyl"/>
    <property type="match status" value="1"/>
</dbReference>
<feature type="region of interest" description="Disordered" evidence="10">
    <location>
        <begin position="72"/>
        <end position="101"/>
    </location>
</feature>
<keyword evidence="6 9" id="KW-0812">Transmembrane</keyword>
<organism evidence="12 13">
    <name type="scientific">Alkalisalibacterium limincola</name>
    <dbReference type="NCBI Taxonomy" id="2699169"/>
    <lineage>
        <taxon>Bacteria</taxon>
        <taxon>Pseudomonadati</taxon>
        <taxon>Pseudomonadota</taxon>
        <taxon>Gammaproteobacteria</taxon>
        <taxon>Lysobacterales</taxon>
        <taxon>Lysobacteraceae</taxon>
        <taxon>Alkalisalibacterium</taxon>
    </lineage>
</organism>
<keyword evidence="13" id="KW-1185">Reference proteome</keyword>
<dbReference type="InterPro" id="IPR012902">
    <property type="entry name" value="N_methyl_site"/>
</dbReference>
<dbReference type="PANTHER" id="PTHR38779:SF2">
    <property type="entry name" value="TYPE II SECRETION SYSTEM PROTEIN I-RELATED"/>
    <property type="match status" value="1"/>
</dbReference>
<evidence type="ECO:0000256" key="8">
    <source>
        <dbReference type="ARBA" id="ARBA00023136"/>
    </source>
</evidence>
<dbReference type="Pfam" id="PF02501">
    <property type="entry name" value="T2SSI"/>
    <property type="match status" value="1"/>
</dbReference>
<comment type="similarity">
    <text evidence="2 9">Belongs to the GSP I family.</text>
</comment>
<comment type="subcellular location">
    <subcellularLocation>
        <location evidence="1 9">Cell inner membrane</location>
        <topology evidence="1 9">Single-pass membrane protein</topology>
    </subcellularLocation>
</comment>
<dbReference type="Gene3D" id="3.30.1300.30">
    <property type="entry name" value="GSPII I/J protein-like"/>
    <property type="match status" value="1"/>
</dbReference>
<dbReference type="InterPro" id="IPR010052">
    <property type="entry name" value="T2SS_protein-GspI"/>
</dbReference>
<dbReference type="SUPFAM" id="SSF54523">
    <property type="entry name" value="Pili subunits"/>
    <property type="match status" value="1"/>
</dbReference>
<keyword evidence="7 9" id="KW-1133">Transmembrane helix</keyword>
<evidence type="ECO:0000256" key="2">
    <source>
        <dbReference type="ARBA" id="ARBA00008358"/>
    </source>
</evidence>